<proteinExistence type="predicted"/>
<dbReference type="HOGENOM" id="CLU_2886246_0_0_1"/>
<accession>E4ZYT3</accession>
<protein>
    <submittedName>
        <fullName evidence="1">Predicted protein</fullName>
    </submittedName>
</protein>
<organism evidence="2">
    <name type="scientific">Leptosphaeria maculans (strain JN3 / isolate v23.1.3 / race Av1-4-5-6-7-8)</name>
    <name type="common">Blackleg fungus</name>
    <name type="synonym">Phoma lingam</name>
    <dbReference type="NCBI Taxonomy" id="985895"/>
    <lineage>
        <taxon>Eukaryota</taxon>
        <taxon>Fungi</taxon>
        <taxon>Dikarya</taxon>
        <taxon>Ascomycota</taxon>
        <taxon>Pezizomycotina</taxon>
        <taxon>Dothideomycetes</taxon>
        <taxon>Pleosporomycetidae</taxon>
        <taxon>Pleosporales</taxon>
        <taxon>Pleosporineae</taxon>
        <taxon>Leptosphaeriaceae</taxon>
        <taxon>Plenodomus</taxon>
        <taxon>Plenodomus lingam/Leptosphaeria maculans species complex</taxon>
    </lineage>
</organism>
<reference evidence="2" key="1">
    <citation type="journal article" date="2011" name="Nat. Commun.">
        <title>Effector diversification within compartments of the Leptosphaeria maculans genome affected by Repeat-Induced Point mutations.</title>
        <authorList>
            <person name="Rouxel T."/>
            <person name="Grandaubert J."/>
            <person name="Hane J.K."/>
            <person name="Hoede C."/>
            <person name="van de Wouw A.P."/>
            <person name="Couloux A."/>
            <person name="Dominguez V."/>
            <person name="Anthouard V."/>
            <person name="Bally P."/>
            <person name="Bourras S."/>
            <person name="Cozijnsen A.J."/>
            <person name="Ciuffetti L.M."/>
            <person name="Degrave A."/>
            <person name="Dilmaghani A."/>
            <person name="Duret L."/>
            <person name="Fudal I."/>
            <person name="Goodwin S.B."/>
            <person name="Gout L."/>
            <person name="Glaser N."/>
            <person name="Linglin J."/>
            <person name="Kema G.H.J."/>
            <person name="Lapalu N."/>
            <person name="Lawrence C.B."/>
            <person name="May K."/>
            <person name="Meyer M."/>
            <person name="Ollivier B."/>
            <person name="Poulain J."/>
            <person name="Schoch C.L."/>
            <person name="Simon A."/>
            <person name="Spatafora J.W."/>
            <person name="Stachowiak A."/>
            <person name="Turgeon B.G."/>
            <person name="Tyler B.M."/>
            <person name="Vincent D."/>
            <person name="Weissenbach J."/>
            <person name="Amselem J."/>
            <person name="Quesneville H."/>
            <person name="Oliver R.P."/>
            <person name="Wincker P."/>
            <person name="Balesdent M.-H."/>
            <person name="Howlett B.J."/>
        </authorList>
    </citation>
    <scope>NUCLEOTIDE SEQUENCE [LARGE SCALE GENOMIC DNA]</scope>
    <source>
        <strain evidence="2">JN3 / isolate v23.1.3 / race Av1-4-5-6-7-8</strain>
    </source>
</reference>
<evidence type="ECO:0000313" key="2">
    <source>
        <dbReference type="Proteomes" id="UP000002668"/>
    </source>
</evidence>
<dbReference type="VEuPathDB" id="FungiDB:LEMA_P108740.1"/>
<name>E4ZYT3_LEPMJ</name>
<sequence length="63" mass="7262">MRWNFLYGDLGIAKFEASPNYPGTRRLESEPLAKIGENNLKRAVSEMRYEYNFSSAANILCEE</sequence>
<keyword evidence="2" id="KW-1185">Reference proteome</keyword>
<dbReference type="EMBL" id="FP929129">
    <property type="protein sequence ID" value="CBX96609.1"/>
    <property type="molecule type" value="Genomic_DNA"/>
</dbReference>
<dbReference type="Proteomes" id="UP000002668">
    <property type="component" value="Genome"/>
</dbReference>
<evidence type="ECO:0000313" key="1">
    <source>
        <dbReference type="EMBL" id="CBX96609.1"/>
    </source>
</evidence>
<dbReference type="AlphaFoldDB" id="E4ZYT3"/>
<dbReference type="InParanoid" id="E4ZYT3"/>
<gene>
    <name evidence="1" type="ORF">LEMA_P108740.1</name>
</gene>